<dbReference type="EMBL" id="LR746274">
    <property type="protein sequence ID" value="CAA7405130.1"/>
    <property type="molecule type" value="Genomic_DNA"/>
</dbReference>
<dbReference type="Gene3D" id="1.25.40.620">
    <property type="match status" value="1"/>
</dbReference>
<dbReference type="PANTHER" id="PTHR34800:SF1">
    <property type="entry name" value="TETRAPYRROLE-BINDING PROTEIN, CHLOROPLASTIC"/>
    <property type="match status" value="1"/>
</dbReference>
<evidence type="ECO:0000259" key="2">
    <source>
        <dbReference type="Pfam" id="PF05419"/>
    </source>
</evidence>
<dbReference type="OrthoDB" id="4835at2759"/>
<dbReference type="InterPro" id="IPR037215">
    <property type="entry name" value="GUN4-like_sf"/>
</dbReference>
<accession>A0A7I8L5B5</accession>
<feature type="domain" description="GUN4-like" evidence="2">
    <location>
        <begin position="75"/>
        <end position="216"/>
    </location>
</feature>
<dbReference type="GO" id="GO:0010019">
    <property type="term" value="P:chloroplast-nucleus signaling pathway"/>
    <property type="evidence" value="ECO:0007669"/>
    <property type="project" value="TreeGrafter"/>
</dbReference>
<dbReference type="Gene3D" id="1.10.10.1770">
    <property type="entry name" value="Gun4-like"/>
    <property type="match status" value="1"/>
</dbReference>
<dbReference type="InterPro" id="IPR008629">
    <property type="entry name" value="GUN4-like"/>
</dbReference>
<feature type="region of interest" description="Disordered" evidence="1">
    <location>
        <begin position="222"/>
        <end position="245"/>
    </location>
</feature>
<protein>
    <recommendedName>
        <fullName evidence="2">GUN4-like domain-containing protein</fullName>
    </recommendedName>
</protein>
<dbReference type="FunFam" id="1.10.10.1770:FF:000001">
    <property type="entry name" value="Tetrapyrrole-binding protein, chloroplastic"/>
    <property type="match status" value="1"/>
</dbReference>
<dbReference type="GO" id="GO:0046906">
    <property type="term" value="F:tetrapyrrole binding"/>
    <property type="evidence" value="ECO:0007669"/>
    <property type="project" value="TreeGrafter"/>
</dbReference>
<dbReference type="CDD" id="cd16383">
    <property type="entry name" value="GUN4"/>
    <property type="match status" value="1"/>
</dbReference>
<name>A0A7I8L5B5_SPIIN</name>
<dbReference type="AlphaFoldDB" id="A0A7I8L5B5"/>
<gene>
    <name evidence="3" type="ORF">SI8410_11015808</name>
</gene>
<reference evidence="3" key="1">
    <citation type="submission" date="2020-02" db="EMBL/GenBank/DDBJ databases">
        <authorList>
            <person name="Scholz U."/>
            <person name="Mascher M."/>
            <person name="Fiebig A."/>
        </authorList>
    </citation>
    <scope>NUCLEOTIDE SEQUENCE</scope>
</reference>
<dbReference type="Proteomes" id="UP000663760">
    <property type="component" value="Chromosome 11"/>
</dbReference>
<evidence type="ECO:0000313" key="4">
    <source>
        <dbReference type="Proteomes" id="UP000663760"/>
    </source>
</evidence>
<dbReference type="GO" id="GO:0009507">
    <property type="term" value="C:chloroplast"/>
    <property type="evidence" value="ECO:0007669"/>
    <property type="project" value="TreeGrafter"/>
</dbReference>
<evidence type="ECO:0000313" key="3">
    <source>
        <dbReference type="EMBL" id="CAA7405130.1"/>
    </source>
</evidence>
<keyword evidence="4" id="KW-1185">Reference proteome</keyword>
<dbReference type="PANTHER" id="PTHR34800">
    <property type="entry name" value="TETRAPYRROLE-BINDING PROTEIN, CHLOROPLASTIC"/>
    <property type="match status" value="1"/>
</dbReference>
<dbReference type="Pfam" id="PF05419">
    <property type="entry name" value="GUN4"/>
    <property type="match status" value="1"/>
</dbReference>
<proteinExistence type="predicted"/>
<dbReference type="SUPFAM" id="SSF140869">
    <property type="entry name" value="GUN4-like"/>
    <property type="match status" value="1"/>
</dbReference>
<sequence length="259" mass="28525">MAAASLQSLRLPHQRHNRHRHFSFTFPSSSSSPSLLRQKKVFSGISSSSSSSAAAASVTTPSAATPSTSGPPSLELLAQHLAAGDFRQADDVTRRLLIVLAGEPAQKRGYVFFSEVQFISAEDLQAIDRLWGEHSGGKYGYSVQRRVWEKTRRDFTRFFVKVGWMKKLDTDVEQYNYRSFPEEFIWGPYDDAPEGHLPLTNALRGTQLLGTILTHPAFEGAAGEDDLATGGGEPSPPAKGLEETKSAGVRRLFKTDYSF</sequence>
<organism evidence="3 4">
    <name type="scientific">Spirodela intermedia</name>
    <name type="common">Intermediate duckweed</name>
    <dbReference type="NCBI Taxonomy" id="51605"/>
    <lineage>
        <taxon>Eukaryota</taxon>
        <taxon>Viridiplantae</taxon>
        <taxon>Streptophyta</taxon>
        <taxon>Embryophyta</taxon>
        <taxon>Tracheophyta</taxon>
        <taxon>Spermatophyta</taxon>
        <taxon>Magnoliopsida</taxon>
        <taxon>Liliopsida</taxon>
        <taxon>Araceae</taxon>
        <taxon>Lemnoideae</taxon>
        <taxon>Spirodela</taxon>
    </lineage>
</organism>
<evidence type="ECO:0000256" key="1">
    <source>
        <dbReference type="SAM" id="MobiDB-lite"/>
    </source>
</evidence>